<sequence>MQPREANKKTFCRSHNQPVRSAVDLLHPLPLHRIRSNLRQRRKPSLRLRLAFLFCFPARENPRPLAYAIMCTSSPIPPSALRQIHDRRERDWCCNAHHPARSCSMPRKMSSMLLMNVVYLPEEYRQRW</sequence>
<dbReference type="HOGENOM" id="CLU_1963104_0_0_1"/>
<dbReference type="AlphaFoldDB" id="A0A0E0DFZ8"/>
<evidence type="ECO:0000313" key="1">
    <source>
        <dbReference type="EnsemblPlants" id="OMERI04G15320.1"/>
    </source>
</evidence>
<dbReference type="EnsemblPlants" id="OMERI04G15320.1">
    <property type="protein sequence ID" value="OMERI04G15320.1"/>
    <property type="gene ID" value="OMERI04G15320"/>
</dbReference>
<dbReference type="Proteomes" id="UP000008021">
    <property type="component" value="Chromosome 4"/>
</dbReference>
<protein>
    <submittedName>
        <fullName evidence="1">Uncharacterized protein</fullName>
    </submittedName>
</protein>
<reference evidence="1" key="2">
    <citation type="submission" date="2018-05" db="EMBL/GenBank/DDBJ databases">
        <title>OmerRS3 (Oryza meridionalis Reference Sequence Version 3).</title>
        <authorList>
            <person name="Zhang J."/>
            <person name="Kudrna D."/>
            <person name="Lee S."/>
            <person name="Talag J."/>
            <person name="Welchert J."/>
            <person name="Wing R.A."/>
        </authorList>
    </citation>
    <scope>NUCLEOTIDE SEQUENCE [LARGE SCALE GENOMIC DNA]</scope>
    <source>
        <strain evidence="1">cv. OR44</strain>
    </source>
</reference>
<dbReference type="Gramene" id="OMERI04G15320.1">
    <property type="protein sequence ID" value="OMERI04G15320.1"/>
    <property type="gene ID" value="OMERI04G15320"/>
</dbReference>
<proteinExistence type="predicted"/>
<reference evidence="1" key="1">
    <citation type="submission" date="2015-04" db="UniProtKB">
        <authorList>
            <consortium name="EnsemblPlants"/>
        </authorList>
    </citation>
    <scope>IDENTIFICATION</scope>
</reference>
<evidence type="ECO:0000313" key="2">
    <source>
        <dbReference type="Proteomes" id="UP000008021"/>
    </source>
</evidence>
<organism evidence="1">
    <name type="scientific">Oryza meridionalis</name>
    <dbReference type="NCBI Taxonomy" id="40149"/>
    <lineage>
        <taxon>Eukaryota</taxon>
        <taxon>Viridiplantae</taxon>
        <taxon>Streptophyta</taxon>
        <taxon>Embryophyta</taxon>
        <taxon>Tracheophyta</taxon>
        <taxon>Spermatophyta</taxon>
        <taxon>Magnoliopsida</taxon>
        <taxon>Liliopsida</taxon>
        <taxon>Poales</taxon>
        <taxon>Poaceae</taxon>
        <taxon>BOP clade</taxon>
        <taxon>Oryzoideae</taxon>
        <taxon>Oryzeae</taxon>
        <taxon>Oryzinae</taxon>
        <taxon>Oryza</taxon>
    </lineage>
</organism>
<name>A0A0E0DFZ8_9ORYZ</name>
<accession>A0A0E0DFZ8</accession>
<keyword evidence="2" id="KW-1185">Reference proteome</keyword>